<dbReference type="Proteomes" id="UP000614741">
    <property type="component" value="Unassembled WGS sequence"/>
</dbReference>
<feature type="domain" description="Polyphosphate kinase-2-related" evidence="2">
    <location>
        <begin position="101"/>
        <end position="323"/>
    </location>
</feature>
<evidence type="ECO:0000256" key="1">
    <source>
        <dbReference type="SAM" id="MobiDB-lite"/>
    </source>
</evidence>
<dbReference type="PANTHER" id="PTHR34383">
    <property type="entry name" value="POLYPHOSPHATE:AMP PHOSPHOTRANSFERASE-RELATED"/>
    <property type="match status" value="1"/>
</dbReference>
<dbReference type="InterPro" id="IPR022488">
    <property type="entry name" value="PPK2-related"/>
</dbReference>
<sequence length="349" mass="37929">MAKGTKKSSAGSGTAERSAKAGKQDKAAKAGKQDKAAEAGTDKAAKARTKARATAGAASGTESSATDLLVRGDAVTELLRVRPGFRLADVDPGATPGFDGSRSDGEQALAAVGGELSDLQERLFAHGRTGGQRSVLLVLQGLDTAGKGGIVRHVLGLVDPQGVALRSFGVPSAEERRHHYLWRVRRALPRGGSIGVFDRSHYEDVLVVRVDELVAPEVWQKRFDEINRFEAQVAAAGTTIVKVALWVSRQEQYQRLRERLERPDKHWKYSPSDVDVRARRPAYEAAYQEVLDRTSTEVAPWHVVPADSKWYARLAVSALLHRALVDLDLGWPEPGYDVAAELARLEATR</sequence>
<feature type="region of interest" description="Disordered" evidence="1">
    <location>
        <begin position="1"/>
        <end position="64"/>
    </location>
</feature>
<comment type="caution">
    <text evidence="3">The sequence shown here is derived from an EMBL/GenBank/DDBJ whole genome shotgun (WGS) entry which is preliminary data.</text>
</comment>
<dbReference type="Gene3D" id="3.40.50.300">
    <property type="entry name" value="P-loop containing nucleotide triphosphate hydrolases"/>
    <property type="match status" value="1"/>
</dbReference>
<protein>
    <recommendedName>
        <fullName evidence="2">Polyphosphate kinase-2-related domain-containing protein</fullName>
    </recommendedName>
</protein>
<feature type="compositionally biased region" description="Low complexity" evidence="1">
    <location>
        <begin position="52"/>
        <end position="64"/>
    </location>
</feature>
<dbReference type="RefSeq" id="WP_203671109.1">
    <property type="nucleotide sequence ID" value="NZ_BONP01000003.1"/>
</dbReference>
<proteinExistence type="predicted"/>
<evidence type="ECO:0000313" key="4">
    <source>
        <dbReference type="Proteomes" id="UP000614741"/>
    </source>
</evidence>
<keyword evidence="4" id="KW-1185">Reference proteome</keyword>
<dbReference type="InterPro" id="IPR027417">
    <property type="entry name" value="P-loop_NTPase"/>
</dbReference>
<dbReference type="InterPro" id="IPR022300">
    <property type="entry name" value="PPK2-rel_1"/>
</dbReference>
<evidence type="ECO:0000259" key="2">
    <source>
        <dbReference type="Pfam" id="PF03976"/>
    </source>
</evidence>
<dbReference type="NCBIfam" id="TIGR03709">
    <property type="entry name" value="PPK2_rel_1"/>
    <property type="match status" value="1"/>
</dbReference>
<organism evidence="3 4">
    <name type="scientific">Cellulomonas phragmiteti</name>
    <dbReference type="NCBI Taxonomy" id="478780"/>
    <lineage>
        <taxon>Bacteria</taxon>
        <taxon>Bacillati</taxon>
        <taxon>Actinomycetota</taxon>
        <taxon>Actinomycetes</taxon>
        <taxon>Micrococcales</taxon>
        <taxon>Cellulomonadaceae</taxon>
        <taxon>Cellulomonas</taxon>
    </lineage>
</organism>
<dbReference type="PANTHER" id="PTHR34383:SF3">
    <property type="entry name" value="POLYPHOSPHATE:AMP PHOSPHOTRANSFERASE"/>
    <property type="match status" value="1"/>
</dbReference>
<dbReference type="EMBL" id="BONP01000003">
    <property type="protein sequence ID" value="GIG38881.1"/>
    <property type="molecule type" value="Genomic_DNA"/>
</dbReference>
<accession>A0ABQ4DHQ7</accession>
<gene>
    <name evidence="3" type="ORF">Cph01nite_06430</name>
</gene>
<reference evidence="3 4" key="1">
    <citation type="submission" date="2021-01" db="EMBL/GenBank/DDBJ databases">
        <title>Whole genome shotgun sequence of Cellulomonas phragmiteti NBRC 110785.</title>
        <authorList>
            <person name="Komaki H."/>
            <person name="Tamura T."/>
        </authorList>
    </citation>
    <scope>NUCLEOTIDE SEQUENCE [LARGE SCALE GENOMIC DNA]</scope>
    <source>
        <strain evidence="3 4">NBRC 110785</strain>
    </source>
</reference>
<name>A0ABQ4DHQ7_9CELL</name>
<evidence type="ECO:0000313" key="3">
    <source>
        <dbReference type="EMBL" id="GIG38881.1"/>
    </source>
</evidence>
<feature type="compositionally biased region" description="Basic and acidic residues" evidence="1">
    <location>
        <begin position="17"/>
        <end position="45"/>
    </location>
</feature>
<dbReference type="SUPFAM" id="SSF52540">
    <property type="entry name" value="P-loop containing nucleoside triphosphate hydrolases"/>
    <property type="match status" value="1"/>
</dbReference>
<dbReference type="Pfam" id="PF03976">
    <property type="entry name" value="PPK2"/>
    <property type="match status" value="1"/>
</dbReference>